<evidence type="ECO:0000256" key="4">
    <source>
        <dbReference type="ARBA" id="ARBA00022722"/>
    </source>
</evidence>
<sequence>MTIEKRDLDGSMRESDKIMRESDDVDFYPPSVPTTHTTTSTTYLSKVPRVILADKTAPCVLGVDEAGRGPVLGAMVYGVSYCLQDYERQLKSDYGFADSKTLSEERRTQLMAQICDESSELFENIGWATRSLTAADISSGMLKPNAVGNYNLNEQAHDATIDLIQHVLDLGVNLAHVYVDTVGPPVSYQTKLSARFPGVKFTVAKKADAIYPIVSTASICAKVTRDYNLEFYRKRFLGEEPWGCGYPSDPRTTKWLKGKVDPLYGWNSMVRFSWQTSKDALKNGGAAEIVWEEDDSAKAAEALDKMDLSTLWWGSNTVLG</sequence>
<dbReference type="GO" id="GO:0004523">
    <property type="term" value="F:RNA-DNA hybrid ribonuclease activity"/>
    <property type="evidence" value="ECO:0007669"/>
    <property type="project" value="UniProtKB-UniRule"/>
</dbReference>
<keyword evidence="7 8" id="KW-0378">Hydrolase</keyword>
<dbReference type="InterPro" id="IPR012337">
    <property type="entry name" value="RNaseH-like_sf"/>
</dbReference>
<dbReference type="EC" id="3.1.26.4" evidence="9"/>
<dbReference type="GO" id="GO:0043137">
    <property type="term" value="P:DNA replication, removal of RNA primer"/>
    <property type="evidence" value="ECO:0007669"/>
    <property type="project" value="EnsemblFungi"/>
</dbReference>
<dbReference type="GO" id="GO:0046872">
    <property type="term" value="F:metal ion binding"/>
    <property type="evidence" value="ECO:0007669"/>
    <property type="project" value="UniProtKB-KW"/>
</dbReference>
<comment type="cofactor">
    <cofactor evidence="2">
        <name>Mg(2+)</name>
        <dbReference type="ChEBI" id="CHEBI:18420"/>
    </cofactor>
</comment>
<feature type="binding site" evidence="8">
    <location>
        <position position="65"/>
    </location>
    <ligand>
        <name>a divalent metal cation</name>
        <dbReference type="ChEBI" id="CHEBI:60240"/>
    </ligand>
</feature>
<evidence type="ECO:0000256" key="7">
    <source>
        <dbReference type="ARBA" id="ARBA00022801"/>
    </source>
</evidence>
<evidence type="ECO:0000256" key="1">
    <source>
        <dbReference type="ARBA" id="ARBA00000077"/>
    </source>
</evidence>
<dbReference type="FunFam" id="1.10.10.460:FF:000001">
    <property type="entry name" value="Ribonuclease"/>
    <property type="match status" value="1"/>
</dbReference>
<name>A0A1E3QPY2_9ASCO</name>
<dbReference type="InterPro" id="IPR023160">
    <property type="entry name" value="RNase_HII_hlx-loop-hlx_cap_dom"/>
</dbReference>
<dbReference type="STRING" id="984486.A0A1E3QPY2"/>
<dbReference type="AlphaFoldDB" id="A0A1E3QPY2"/>
<dbReference type="GeneID" id="30148986"/>
<feature type="binding site" evidence="8">
    <location>
        <position position="64"/>
    </location>
    <ligand>
        <name>a divalent metal cation</name>
        <dbReference type="ChEBI" id="CHEBI:60240"/>
    </ligand>
</feature>
<dbReference type="SUPFAM" id="SSF53098">
    <property type="entry name" value="Ribonuclease H-like"/>
    <property type="match status" value="1"/>
</dbReference>
<keyword evidence="4 8" id="KW-0540">Nuclease</keyword>
<comment type="cofactor">
    <cofactor evidence="8">
        <name>Mn(2+)</name>
        <dbReference type="ChEBI" id="CHEBI:29035"/>
    </cofactor>
    <cofactor evidence="8">
        <name>Mg(2+)</name>
        <dbReference type="ChEBI" id="CHEBI:18420"/>
    </cofactor>
    <text evidence="8">Manganese or magnesium. Binds 1 divalent metal ion per monomer in the absence of substrate. May bind a second metal ion after substrate binding.</text>
</comment>
<evidence type="ECO:0000256" key="9">
    <source>
        <dbReference type="RuleBase" id="RU003515"/>
    </source>
</evidence>
<proteinExistence type="inferred from homology"/>
<feature type="domain" description="RNase H type-2" evidence="10">
    <location>
        <begin position="58"/>
        <end position="286"/>
    </location>
</feature>
<reference evidence="12" key="1">
    <citation type="submission" date="2016-05" db="EMBL/GenBank/DDBJ databases">
        <title>Comparative genomics of biotechnologically important yeasts.</title>
        <authorList>
            <consortium name="DOE Joint Genome Institute"/>
            <person name="Riley R."/>
            <person name="Haridas S."/>
            <person name="Wolfe K.H."/>
            <person name="Lopes M.R."/>
            <person name="Hittinger C.T."/>
            <person name="Goker M."/>
            <person name="Salamov A."/>
            <person name="Wisecaver J."/>
            <person name="Long T.M."/>
            <person name="Aerts A.L."/>
            <person name="Barry K."/>
            <person name="Choi C."/>
            <person name="Clum A."/>
            <person name="Coughlan A.Y."/>
            <person name="Deshpande S."/>
            <person name="Douglass A.P."/>
            <person name="Hanson S.J."/>
            <person name="Klenk H.-P."/>
            <person name="Labutti K."/>
            <person name="Lapidus A."/>
            <person name="Lindquist E."/>
            <person name="Lipzen A."/>
            <person name="Meier-Kolthoff J.P."/>
            <person name="Ohm R.A."/>
            <person name="Otillar R.P."/>
            <person name="Pangilinan J."/>
            <person name="Peng Y."/>
            <person name="Rokas A."/>
            <person name="Rosa C.A."/>
            <person name="Scheuner C."/>
            <person name="Sibirny A.A."/>
            <person name="Slot J.C."/>
            <person name="Stielow J.B."/>
            <person name="Sun H."/>
            <person name="Kurtzman C.P."/>
            <person name="Blackwell M."/>
            <person name="Grigoriev I.V."/>
            <person name="Jeffries T.W."/>
        </authorList>
    </citation>
    <scope>NUCLEOTIDE SEQUENCE [LARGE SCALE GENOMIC DNA]</scope>
    <source>
        <strain evidence="12">NRRL Y-12698</strain>
    </source>
</reference>
<dbReference type="InterPro" id="IPR036397">
    <property type="entry name" value="RNaseH_sf"/>
</dbReference>
<dbReference type="Pfam" id="PF01351">
    <property type="entry name" value="RNase_HII"/>
    <property type="match status" value="1"/>
</dbReference>
<evidence type="ECO:0000256" key="8">
    <source>
        <dbReference type="PROSITE-ProRule" id="PRU01319"/>
    </source>
</evidence>
<dbReference type="PANTHER" id="PTHR10954:SF7">
    <property type="entry name" value="RIBONUCLEASE H2 SUBUNIT A"/>
    <property type="match status" value="1"/>
</dbReference>
<feature type="binding site" evidence="8">
    <location>
        <position position="180"/>
    </location>
    <ligand>
        <name>a divalent metal cation</name>
        <dbReference type="ChEBI" id="CHEBI:60240"/>
    </ligand>
</feature>
<dbReference type="GO" id="GO:0005634">
    <property type="term" value="C:nucleus"/>
    <property type="evidence" value="ECO:0007669"/>
    <property type="project" value="EnsemblFungi"/>
</dbReference>
<dbReference type="InterPro" id="IPR024567">
    <property type="entry name" value="RNase_HII/HIII_dom"/>
</dbReference>
<dbReference type="FunFam" id="3.30.420.10:FF:000016">
    <property type="entry name" value="Ribonuclease"/>
    <property type="match status" value="1"/>
</dbReference>
<evidence type="ECO:0000256" key="2">
    <source>
        <dbReference type="ARBA" id="ARBA00001946"/>
    </source>
</evidence>
<dbReference type="InterPro" id="IPR001352">
    <property type="entry name" value="RNase_HII/HIII"/>
</dbReference>
<evidence type="ECO:0000259" key="10">
    <source>
        <dbReference type="PROSITE" id="PS51975"/>
    </source>
</evidence>
<dbReference type="Gene3D" id="3.30.420.10">
    <property type="entry name" value="Ribonuclease H-like superfamily/Ribonuclease H"/>
    <property type="match status" value="1"/>
</dbReference>
<evidence type="ECO:0000313" key="12">
    <source>
        <dbReference type="Proteomes" id="UP000094336"/>
    </source>
</evidence>
<dbReference type="GO" id="GO:1990516">
    <property type="term" value="P:ribonucleotide excision repair"/>
    <property type="evidence" value="ECO:0007669"/>
    <property type="project" value="EnsemblFungi"/>
</dbReference>
<dbReference type="InterPro" id="IPR004649">
    <property type="entry name" value="RNase_H2_suA"/>
</dbReference>
<gene>
    <name evidence="11" type="ORF">BABINDRAFT_180756</name>
</gene>
<accession>A0A1E3QPY2</accession>
<comment type="function">
    <text evidence="9">Endonuclease that specifically degrades the RNA of RNA-DNA hybrids.</text>
</comment>
<dbReference type="Proteomes" id="UP000094336">
    <property type="component" value="Unassembled WGS sequence"/>
</dbReference>
<keyword evidence="6 8" id="KW-0255">Endonuclease</keyword>
<dbReference type="CDD" id="cd07181">
    <property type="entry name" value="RNase_HII_eukaryota_like"/>
    <property type="match status" value="1"/>
</dbReference>
<comment type="catalytic activity">
    <reaction evidence="1 8 9">
        <text>Endonucleolytic cleavage to 5'-phosphomonoester.</text>
        <dbReference type="EC" id="3.1.26.4"/>
    </reaction>
</comment>
<dbReference type="NCBIfam" id="TIGR00729">
    <property type="entry name" value="ribonuclease HII"/>
    <property type="match status" value="1"/>
</dbReference>
<organism evidence="11 12">
    <name type="scientific">Babjeviella inositovora NRRL Y-12698</name>
    <dbReference type="NCBI Taxonomy" id="984486"/>
    <lineage>
        <taxon>Eukaryota</taxon>
        <taxon>Fungi</taxon>
        <taxon>Dikarya</taxon>
        <taxon>Ascomycota</taxon>
        <taxon>Saccharomycotina</taxon>
        <taxon>Pichiomycetes</taxon>
        <taxon>Serinales incertae sedis</taxon>
        <taxon>Babjeviella</taxon>
    </lineage>
</organism>
<comment type="similarity">
    <text evidence="3">Belongs to the RNase HII family. Eukaryotic subfamily.</text>
</comment>
<dbReference type="PROSITE" id="PS51975">
    <property type="entry name" value="RNASE_H_2"/>
    <property type="match status" value="1"/>
</dbReference>
<dbReference type="OrthoDB" id="7462577at2759"/>
<dbReference type="GO" id="GO:0003723">
    <property type="term" value="F:RNA binding"/>
    <property type="evidence" value="ECO:0007669"/>
    <property type="project" value="UniProtKB-UniRule"/>
</dbReference>
<keyword evidence="12" id="KW-1185">Reference proteome</keyword>
<dbReference type="Gene3D" id="1.10.10.460">
    <property type="entry name" value="Ribonuclease hii. Domain 2"/>
    <property type="match status" value="1"/>
</dbReference>
<evidence type="ECO:0000256" key="6">
    <source>
        <dbReference type="ARBA" id="ARBA00022759"/>
    </source>
</evidence>
<dbReference type="GO" id="GO:0032299">
    <property type="term" value="C:ribonuclease H2 complex"/>
    <property type="evidence" value="ECO:0007669"/>
    <property type="project" value="EnsemblFungi"/>
</dbReference>
<evidence type="ECO:0000256" key="3">
    <source>
        <dbReference type="ARBA" id="ARBA00007058"/>
    </source>
</evidence>
<evidence type="ECO:0000256" key="5">
    <source>
        <dbReference type="ARBA" id="ARBA00022723"/>
    </source>
</evidence>
<evidence type="ECO:0000313" key="11">
    <source>
        <dbReference type="EMBL" id="ODQ79027.1"/>
    </source>
</evidence>
<dbReference type="PANTHER" id="PTHR10954">
    <property type="entry name" value="RIBONUCLEASE H2 SUBUNIT A"/>
    <property type="match status" value="1"/>
</dbReference>
<dbReference type="RefSeq" id="XP_018984355.1">
    <property type="nucleotide sequence ID" value="XM_019131133.1"/>
</dbReference>
<dbReference type="EMBL" id="KV454433">
    <property type="protein sequence ID" value="ODQ79027.1"/>
    <property type="molecule type" value="Genomic_DNA"/>
</dbReference>
<protein>
    <recommendedName>
        <fullName evidence="9">Ribonuclease</fullName>
        <ecNumber evidence="9">3.1.26.4</ecNumber>
    </recommendedName>
</protein>
<keyword evidence="5 8" id="KW-0479">Metal-binding</keyword>